<dbReference type="EMBL" id="KN832804">
    <property type="protein sequence ID" value="KII82654.1"/>
    <property type="molecule type" value="Genomic_DNA"/>
</dbReference>
<keyword evidence="3" id="KW-1185">Reference proteome</keyword>
<protein>
    <submittedName>
        <fullName evidence="2">Uncharacterized protein</fullName>
    </submittedName>
</protein>
<dbReference type="InterPro" id="IPR027417">
    <property type="entry name" value="P-loop_NTPase"/>
</dbReference>
<dbReference type="AlphaFoldDB" id="A0A0C9T0L8"/>
<reference evidence="2 3" key="1">
    <citation type="submission" date="2014-06" db="EMBL/GenBank/DDBJ databases">
        <title>Evolutionary Origins and Diversification of the Mycorrhizal Mutualists.</title>
        <authorList>
            <consortium name="DOE Joint Genome Institute"/>
            <consortium name="Mycorrhizal Genomics Consortium"/>
            <person name="Kohler A."/>
            <person name="Kuo A."/>
            <person name="Nagy L.G."/>
            <person name="Floudas D."/>
            <person name="Copeland A."/>
            <person name="Barry K.W."/>
            <person name="Cichocki N."/>
            <person name="Veneault-Fourrey C."/>
            <person name="LaButti K."/>
            <person name="Lindquist E.A."/>
            <person name="Lipzen A."/>
            <person name="Lundell T."/>
            <person name="Morin E."/>
            <person name="Murat C."/>
            <person name="Riley R."/>
            <person name="Ohm R."/>
            <person name="Sun H."/>
            <person name="Tunlid A."/>
            <person name="Henrissat B."/>
            <person name="Grigoriev I.V."/>
            <person name="Hibbett D.S."/>
            <person name="Martin F."/>
        </authorList>
    </citation>
    <scope>NUCLEOTIDE SEQUENCE [LARGE SCALE GENOMIC DNA]</scope>
    <source>
        <strain evidence="2 3">FD-325 SS-3</strain>
    </source>
</reference>
<gene>
    <name evidence="2" type="ORF">PLICRDRAFT_120484</name>
</gene>
<dbReference type="SUPFAM" id="SSF52540">
    <property type="entry name" value="P-loop containing nucleoside triphosphate hydrolases"/>
    <property type="match status" value="1"/>
</dbReference>
<feature type="non-terminal residue" evidence="2">
    <location>
        <position position="1"/>
    </location>
</feature>
<dbReference type="HOGENOM" id="CLU_029136_0_0_1"/>
<feature type="region of interest" description="Disordered" evidence="1">
    <location>
        <begin position="94"/>
        <end position="115"/>
    </location>
</feature>
<evidence type="ECO:0000313" key="2">
    <source>
        <dbReference type="EMBL" id="KII82654.1"/>
    </source>
</evidence>
<proteinExistence type="predicted"/>
<dbReference type="OrthoDB" id="3247165at2759"/>
<organism evidence="2 3">
    <name type="scientific">Plicaturopsis crispa FD-325 SS-3</name>
    <dbReference type="NCBI Taxonomy" id="944288"/>
    <lineage>
        <taxon>Eukaryota</taxon>
        <taxon>Fungi</taxon>
        <taxon>Dikarya</taxon>
        <taxon>Basidiomycota</taxon>
        <taxon>Agaricomycotina</taxon>
        <taxon>Agaricomycetes</taxon>
        <taxon>Agaricomycetidae</taxon>
        <taxon>Amylocorticiales</taxon>
        <taxon>Amylocorticiaceae</taxon>
        <taxon>Plicatura</taxon>
        <taxon>Plicaturopsis crispa</taxon>
    </lineage>
</organism>
<evidence type="ECO:0000313" key="3">
    <source>
        <dbReference type="Proteomes" id="UP000053263"/>
    </source>
</evidence>
<sequence>RQKSQTPDDAKLRTALENMRYKDCTQDDINFLMTRVAGTVHGRPRLGDKQFRNTAIITGINVHKDRINELGCERFAADTNQTLTHFYSKDEMKDTNQITGNKRRGRPKKKTAGVRRSNVIDEKLQDIIWKLPPYCTKTIAGRLSLCMGMPVLIRHNDATELGITNGQEGTVAGWTWSPGPHGKKMLETLFVKLDNPPKSVQIDGLPENVVPMVRTTDTDVSCMLPNDTIITLARSQVQVLPNFAMTDYASQGKTRIYNPVDLFNCRSHMSYYTALSRSASAAGTIIVQGFNRSVIQGGASGWLRQEFRELELLDDITRLRHERLLDQSVDGHRRNTLLRQFQLLKGTEYVPANVHRSIRWTKEKPMNMLDLVTDSPWQIVTKKDEIVKDPRPVTQYVKAKGSVSTTHMAENMAAGKRKRAVDDVSKKVVKRKKTVRVEAQPEYMAPAGIIWDSVDYSCAYDALYTILYDVWSTDPTKWHRIFARMNDKIAMLSHAFQRVDNREMSLEEARDIVRGRLAEENPQDFPNARAGTSVVDLTVAMFAADHVMTTSKLVCDNCGHEIPSGENRMHYTVHVPANANTRRLAEWMKRALWAKSRQLCLACASPMHRKTIFALTPHLIAINLFNCNTNPAKFIKLPVANKDVTLRLRGLIYHGEFHFTSRIITRDGKLWFYDGVTTGGTANLEGFIENISERELRECKGRKIVLAVYARK</sequence>
<evidence type="ECO:0000256" key="1">
    <source>
        <dbReference type="SAM" id="MobiDB-lite"/>
    </source>
</evidence>
<name>A0A0C9T0L8_PLICR</name>
<dbReference type="Proteomes" id="UP000053263">
    <property type="component" value="Unassembled WGS sequence"/>
</dbReference>
<feature type="compositionally biased region" description="Basic residues" evidence="1">
    <location>
        <begin position="101"/>
        <end position="113"/>
    </location>
</feature>
<accession>A0A0C9T0L8</accession>